<dbReference type="EMBL" id="BK015955">
    <property type="protein sequence ID" value="DAF86943.1"/>
    <property type="molecule type" value="Genomic_DNA"/>
</dbReference>
<protein>
    <submittedName>
        <fullName evidence="1">Uncharacterized protein</fullName>
    </submittedName>
</protein>
<evidence type="ECO:0000313" key="1">
    <source>
        <dbReference type="EMBL" id="DAF86943.1"/>
    </source>
</evidence>
<accession>A0A8S5TXQ0</accession>
<name>A0A8S5TXQ0_9CAUD</name>
<organism evidence="1">
    <name type="scientific">Siphoviridae sp. ctvBz3</name>
    <dbReference type="NCBI Taxonomy" id="2825720"/>
    <lineage>
        <taxon>Viruses</taxon>
        <taxon>Duplodnaviria</taxon>
        <taxon>Heunggongvirae</taxon>
        <taxon>Uroviricota</taxon>
        <taxon>Caudoviricetes</taxon>
    </lineage>
</organism>
<sequence>MKTIGEIMNEIEHIPKCPKSGEVNLLYLIGIMKSGHGKK</sequence>
<proteinExistence type="predicted"/>
<reference evidence="1" key="1">
    <citation type="journal article" date="2021" name="Proc. Natl. Acad. Sci. U.S.A.">
        <title>A Catalog of Tens of Thousands of Viruses from Human Metagenomes Reveals Hidden Associations with Chronic Diseases.</title>
        <authorList>
            <person name="Tisza M.J."/>
            <person name="Buck C.B."/>
        </authorList>
    </citation>
    <scope>NUCLEOTIDE SEQUENCE</scope>
    <source>
        <strain evidence="1">CtvBz3</strain>
    </source>
</reference>